<dbReference type="InterPro" id="IPR036770">
    <property type="entry name" value="Ankyrin_rpt-contain_sf"/>
</dbReference>
<keyword evidence="2" id="KW-1185">Reference proteome</keyword>
<name>A0A1Y2BYG9_9FUNG</name>
<evidence type="ECO:0008006" key="3">
    <source>
        <dbReference type="Google" id="ProtNLM"/>
    </source>
</evidence>
<accession>A0A1Y2BYG9</accession>
<dbReference type="InterPro" id="IPR036047">
    <property type="entry name" value="F-box-like_dom_sf"/>
</dbReference>
<dbReference type="Gene3D" id="1.25.40.20">
    <property type="entry name" value="Ankyrin repeat-containing domain"/>
    <property type="match status" value="1"/>
</dbReference>
<dbReference type="EMBL" id="MCGO01000037">
    <property type="protein sequence ID" value="ORY39813.1"/>
    <property type="molecule type" value="Genomic_DNA"/>
</dbReference>
<dbReference type="OrthoDB" id="10418298at2759"/>
<dbReference type="AlphaFoldDB" id="A0A1Y2BYG9"/>
<sequence length="572" mass="64428">MQSNLQPPPSKASIYSLPTEIREQILLYLPIDVHLVSVGLASKHLFAPLLFNSPHLARLHVNSDFTRSGAHCFIVYICQLNRQLAWYSQFSCCPHLPLAYHSVLFHQWLQSEITCSKDDDEHSISEPTSGCLKLSKVLKHLIKDPLFDPSLYLSTLCPWMNSSKDIESFLLLHEDGRVDPIFQNQEAFFGSGCYNSPEIISLFLNDTRIDPTANSNEALKIACSLGFGNTVSRLSDPRIDPSTTPIICALAAIGYQQSIFPILLKDKRVDPSAYNSLALYEAAKRGLVGTTTLLLADPRINPMAVENRALCDAIKFKKFETFNLLVKDPRVDPSAFDNAVIRSTGDHNDDHLKFLEVLLQDDRVDPRAGESEVLRNMAKCGSSRSVSMLLQDGRVDPCALNNLALREAARYDYVDVVHVLLTDDRVDPLDGGDDCALHLAVKCVYNKTSARLIINDRRFVERRKDFGWILDAFESDESELLQLLLEMDGFVTKGKRLFGLHDWSPTFIYQNHSRVLQRLHKWASGSSVPEELREYVSIVETALTVFDDPLASSRTKYKSILSNWNCFKALAF</sequence>
<organism evidence="1 2">
    <name type="scientific">Rhizoclosmatium globosum</name>
    <dbReference type="NCBI Taxonomy" id="329046"/>
    <lineage>
        <taxon>Eukaryota</taxon>
        <taxon>Fungi</taxon>
        <taxon>Fungi incertae sedis</taxon>
        <taxon>Chytridiomycota</taxon>
        <taxon>Chytridiomycota incertae sedis</taxon>
        <taxon>Chytridiomycetes</taxon>
        <taxon>Chytridiales</taxon>
        <taxon>Chytriomycetaceae</taxon>
        <taxon>Rhizoclosmatium</taxon>
    </lineage>
</organism>
<evidence type="ECO:0000313" key="2">
    <source>
        <dbReference type="Proteomes" id="UP000193642"/>
    </source>
</evidence>
<protein>
    <recommendedName>
        <fullName evidence="3">F-box domain-containing protein</fullName>
    </recommendedName>
</protein>
<comment type="caution">
    <text evidence="1">The sequence shown here is derived from an EMBL/GenBank/DDBJ whole genome shotgun (WGS) entry which is preliminary data.</text>
</comment>
<dbReference type="SUPFAM" id="SSF81383">
    <property type="entry name" value="F-box domain"/>
    <property type="match status" value="1"/>
</dbReference>
<evidence type="ECO:0000313" key="1">
    <source>
        <dbReference type="EMBL" id="ORY39813.1"/>
    </source>
</evidence>
<dbReference type="Proteomes" id="UP000193642">
    <property type="component" value="Unassembled WGS sequence"/>
</dbReference>
<proteinExistence type="predicted"/>
<dbReference type="SUPFAM" id="SSF48403">
    <property type="entry name" value="Ankyrin repeat"/>
    <property type="match status" value="1"/>
</dbReference>
<gene>
    <name evidence="1" type="ORF">BCR33DRAFT_740529</name>
</gene>
<reference evidence="1 2" key="1">
    <citation type="submission" date="2016-07" db="EMBL/GenBank/DDBJ databases">
        <title>Pervasive Adenine N6-methylation of Active Genes in Fungi.</title>
        <authorList>
            <consortium name="DOE Joint Genome Institute"/>
            <person name="Mondo S.J."/>
            <person name="Dannebaum R.O."/>
            <person name="Kuo R.C."/>
            <person name="Labutti K."/>
            <person name="Haridas S."/>
            <person name="Kuo A."/>
            <person name="Salamov A."/>
            <person name="Ahrendt S.R."/>
            <person name="Lipzen A."/>
            <person name="Sullivan W."/>
            <person name="Andreopoulos W.B."/>
            <person name="Clum A."/>
            <person name="Lindquist E."/>
            <person name="Daum C."/>
            <person name="Ramamoorthy G.K."/>
            <person name="Gryganskyi A."/>
            <person name="Culley D."/>
            <person name="Magnuson J.K."/>
            <person name="James T.Y."/>
            <person name="O'Malley M.A."/>
            <person name="Stajich J.E."/>
            <person name="Spatafora J.W."/>
            <person name="Visel A."/>
            <person name="Grigoriev I.V."/>
        </authorList>
    </citation>
    <scope>NUCLEOTIDE SEQUENCE [LARGE SCALE GENOMIC DNA]</scope>
    <source>
        <strain evidence="1 2">JEL800</strain>
    </source>
</reference>